<dbReference type="Pfam" id="PF02504">
    <property type="entry name" value="FA_synthesis"/>
    <property type="match status" value="1"/>
</dbReference>
<comment type="similarity">
    <text evidence="10">Belongs to the PlsX family.</text>
</comment>
<dbReference type="GO" id="GO:0008654">
    <property type="term" value="P:phospholipid biosynthetic process"/>
    <property type="evidence" value="ECO:0007669"/>
    <property type="project" value="UniProtKB-KW"/>
</dbReference>
<evidence type="ECO:0000256" key="2">
    <source>
        <dbReference type="ARBA" id="ARBA00022490"/>
    </source>
</evidence>
<dbReference type="Gene3D" id="3.40.718.10">
    <property type="entry name" value="Isopropylmalate Dehydrogenase"/>
    <property type="match status" value="1"/>
</dbReference>
<dbReference type="EC" id="2.3.1.274" evidence="8 10"/>
<keyword evidence="7 10" id="KW-1208">Phospholipid metabolism</keyword>
<evidence type="ECO:0000313" key="11">
    <source>
        <dbReference type="EMBL" id="PMC58405.1"/>
    </source>
</evidence>
<keyword evidence="4 10" id="KW-0808">Transferase</keyword>
<accession>A0A1G8M3A1</accession>
<evidence type="ECO:0000256" key="4">
    <source>
        <dbReference type="ARBA" id="ARBA00022679"/>
    </source>
</evidence>
<dbReference type="STRING" id="84521.SAMN04487994_102715"/>
<evidence type="ECO:0000256" key="3">
    <source>
        <dbReference type="ARBA" id="ARBA00022516"/>
    </source>
</evidence>
<organism evidence="11 12">
    <name type="scientific">Dolosicoccus paucivorans</name>
    <dbReference type="NCBI Taxonomy" id="84521"/>
    <lineage>
        <taxon>Bacteria</taxon>
        <taxon>Bacillati</taxon>
        <taxon>Bacillota</taxon>
        <taxon>Bacilli</taxon>
        <taxon>Lactobacillales</taxon>
        <taxon>Aerococcaceae</taxon>
        <taxon>Dolosicoccus</taxon>
    </lineage>
</organism>
<evidence type="ECO:0000256" key="9">
    <source>
        <dbReference type="ARBA" id="ARBA00046608"/>
    </source>
</evidence>
<gene>
    <name evidence="10" type="primary">plsX</name>
    <name evidence="11" type="ORF">CJ205_04600</name>
</gene>
<dbReference type="UniPathway" id="UPA00085"/>
<keyword evidence="11" id="KW-0012">Acyltransferase</keyword>
<dbReference type="NCBIfam" id="TIGR00182">
    <property type="entry name" value="plsX"/>
    <property type="match status" value="1"/>
</dbReference>
<keyword evidence="6 10" id="KW-0594">Phospholipid biosynthesis</keyword>
<evidence type="ECO:0000313" key="12">
    <source>
        <dbReference type="Proteomes" id="UP000235682"/>
    </source>
</evidence>
<evidence type="ECO:0000256" key="8">
    <source>
        <dbReference type="ARBA" id="ARBA00024069"/>
    </source>
</evidence>
<keyword evidence="5 10" id="KW-0443">Lipid metabolism</keyword>
<comment type="catalytic activity">
    <reaction evidence="1 10">
        <text>a fatty acyl-[ACP] + phosphate = an acyl phosphate + holo-[ACP]</text>
        <dbReference type="Rhea" id="RHEA:42292"/>
        <dbReference type="Rhea" id="RHEA-COMP:9685"/>
        <dbReference type="Rhea" id="RHEA-COMP:14125"/>
        <dbReference type="ChEBI" id="CHEBI:43474"/>
        <dbReference type="ChEBI" id="CHEBI:59918"/>
        <dbReference type="ChEBI" id="CHEBI:64479"/>
        <dbReference type="ChEBI" id="CHEBI:138651"/>
        <dbReference type="EC" id="2.3.1.274"/>
    </reaction>
</comment>
<dbReference type="GO" id="GO:0006633">
    <property type="term" value="P:fatty acid biosynthetic process"/>
    <property type="evidence" value="ECO:0007669"/>
    <property type="project" value="UniProtKB-UniRule"/>
</dbReference>
<sequence length="337" mass="36484">MIKIAIDGMGGDNAPYVICQGVNRALKEFTDIEVLLFGDKDQITPLVEPNERLTIIHSEEVIEGDDEPVRAIRRKSKSSMVMAARAVRQKEADVLLSAGNTGALLASGLLLVGRIKHIDRPGLMPILPTASTERPQLLLMDAGANADCKAINLHQFAILANLYAKRVLNIAQPKVGLINNGAEASKGNELSKKAYELLSQEKRIDFVGNVESSELLTGRVDIAITDGFTGNAILKTLEGTGKVIFSQMKHQLLNSGVKAKIGGLLIKDALLNLRDQFDDSKAGGAILLGVKGAVIKAHGSSNEEAIFNAIRQARIVHQSRVIEEFTQYFEESTPINE</sequence>
<comment type="pathway">
    <text evidence="10">Lipid metabolism; phospholipid metabolism.</text>
</comment>
<evidence type="ECO:0000256" key="1">
    <source>
        <dbReference type="ARBA" id="ARBA00001232"/>
    </source>
</evidence>
<evidence type="ECO:0000256" key="6">
    <source>
        <dbReference type="ARBA" id="ARBA00023209"/>
    </source>
</evidence>
<comment type="caution">
    <text evidence="11">The sequence shown here is derived from an EMBL/GenBank/DDBJ whole genome shotgun (WGS) entry which is preliminary data.</text>
</comment>
<dbReference type="PANTHER" id="PTHR30100:SF1">
    <property type="entry name" value="PHOSPHATE ACYLTRANSFERASE"/>
    <property type="match status" value="1"/>
</dbReference>
<dbReference type="Proteomes" id="UP000235682">
    <property type="component" value="Unassembled WGS sequence"/>
</dbReference>
<dbReference type="AlphaFoldDB" id="A0A1G8M3A1"/>
<dbReference type="HAMAP" id="MF_00019">
    <property type="entry name" value="PlsX"/>
    <property type="match status" value="1"/>
</dbReference>
<comment type="subunit">
    <text evidence="9 10">Homodimer. Probably interacts with PlsY.</text>
</comment>
<reference evidence="11 12" key="1">
    <citation type="submission" date="2017-09" db="EMBL/GenBank/DDBJ databases">
        <title>Bacterial strain isolated from the female urinary microbiota.</title>
        <authorList>
            <person name="Thomas-White K."/>
            <person name="Kumar N."/>
            <person name="Forster S."/>
            <person name="Putonti C."/>
            <person name="Lawley T."/>
            <person name="Wolfe A.J."/>
        </authorList>
    </citation>
    <scope>NUCLEOTIDE SEQUENCE [LARGE SCALE GENOMIC DNA]</scope>
    <source>
        <strain evidence="11 12">UMB0852</strain>
    </source>
</reference>
<dbReference type="SUPFAM" id="SSF53659">
    <property type="entry name" value="Isocitrate/Isopropylmalate dehydrogenase-like"/>
    <property type="match status" value="1"/>
</dbReference>
<keyword evidence="12" id="KW-1185">Reference proteome</keyword>
<dbReference type="PANTHER" id="PTHR30100">
    <property type="entry name" value="FATTY ACID/PHOSPHOLIPID SYNTHESIS PROTEIN PLSX"/>
    <property type="match status" value="1"/>
</dbReference>
<dbReference type="EMBL" id="PNHE01000015">
    <property type="protein sequence ID" value="PMC58405.1"/>
    <property type="molecule type" value="Genomic_DNA"/>
</dbReference>
<dbReference type="InterPro" id="IPR003664">
    <property type="entry name" value="FA_synthesis"/>
</dbReference>
<proteinExistence type="inferred from homology"/>
<evidence type="ECO:0000256" key="5">
    <source>
        <dbReference type="ARBA" id="ARBA00023098"/>
    </source>
</evidence>
<evidence type="ECO:0000256" key="10">
    <source>
        <dbReference type="HAMAP-Rule" id="MF_00019"/>
    </source>
</evidence>
<dbReference type="RefSeq" id="WP_092085530.1">
    <property type="nucleotide sequence ID" value="NZ_FNEL01000027.1"/>
</dbReference>
<dbReference type="InterPro" id="IPR012281">
    <property type="entry name" value="Phospholipid_synth_PlsX-like"/>
</dbReference>
<comment type="subcellular location">
    <subcellularLocation>
        <location evidence="10">Cytoplasm</location>
    </subcellularLocation>
    <text evidence="10">Associated with the membrane possibly through PlsY.</text>
</comment>
<dbReference type="GO" id="GO:0043811">
    <property type="term" value="F:phosphate:acyl-[acyl carrier protein] acyltransferase activity"/>
    <property type="evidence" value="ECO:0007669"/>
    <property type="project" value="UniProtKB-UniRule"/>
</dbReference>
<comment type="function">
    <text evidence="10">Catalyzes the reversible formation of acyl-phosphate (acyl-PO(4)) from acyl-[acyl-carrier-protein] (acyl-ACP). This enzyme utilizes acyl-ACP as fatty acyl donor, but not acyl-CoA.</text>
</comment>
<dbReference type="PIRSF" id="PIRSF002465">
    <property type="entry name" value="Phsphlp_syn_PlsX"/>
    <property type="match status" value="1"/>
</dbReference>
<dbReference type="GO" id="GO:0005737">
    <property type="term" value="C:cytoplasm"/>
    <property type="evidence" value="ECO:0007669"/>
    <property type="project" value="UniProtKB-SubCell"/>
</dbReference>
<keyword evidence="2 10" id="KW-0963">Cytoplasm</keyword>
<dbReference type="OrthoDB" id="9806408at2"/>
<protein>
    <recommendedName>
        <fullName evidence="8 10">Phosphate acyltransferase</fullName>
        <ecNumber evidence="8 10">2.3.1.274</ecNumber>
    </recommendedName>
    <alternativeName>
        <fullName evidence="10">Acyl-ACP phosphotransacylase</fullName>
    </alternativeName>
    <alternativeName>
        <fullName evidence="10">Acyl-[acyl-carrier-protein]--phosphate acyltransferase</fullName>
    </alternativeName>
    <alternativeName>
        <fullName evidence="10">Phosphate-acyl-ACP acyltransferase</fullName>
    </alternativeName>
</protein>
<keyword evidence="3 10" id="KW-0444">Lipid biosynthesis</keyword>
<name>A0A1G8M3A1_9LACT</name>
<evidence type="ECO:0000256" key="7">
    <source>
        <dbReference type="ARBA" id="ARBA00023264"/>
    </source>
</evidence>